<dbReference type="GO" id="GO:0001609">
    <property type="term" value="F:G protein-coupled adenosine receptor activity"/>
    <property type="evidence" value="ECO:0000318"/>
    <property type="project" value="GO_Central"/>
</dbReference>
<feature type="transmembrane region" description="Helical" evidence="9">
    <location>
        <begin position="85"/>
        <end position="105"/>
    </location>
</feature>
<dbReference type="InterPro" id="IPR000276">
    <property type="entry name" value="GPCR_Rhodpsn"/>
</dbReference>
<dbReference type="CTD" id="6756732"/>
<evidence type="ECO:0000256" key="3">
    <source>
        <dbReference type="ARBA" id="ARBA00022692"/>
    </source>
</evidence>
<name>B3S5X2_TRIAD</name>
<dbReference type="InParanoid" id="B3S5X2"/>
<accession>B3S5X2</accession>
<dbReference type="GeneID" id="6756732"/>
<keyword evidence="6 9" id="KW-0472">Membrane</keyword>
<feature type="transmembrane region" description="Helical" evidence="9">
    <location>
        <begin position="233"/>
        <end position="255"/>
    </location>
</feature>
<evidence type="ECO:0000256" key="5">
    <source>
        <dbReference type="ARBA" id="ARBA00023040"/>
    </source>
</evidence>
<dbReference type="Pfam" id="PF00001">
    <property type="entry name" value="7tm_1"/>
    <property type="match status" value="1"/>
</dbReference>
<dbReference type="InterPro" id="IPR017452">
    <property type="entry name" value="GPCR_Rhodpsn_7TM"/>
</dbReference>
<dbReference type="EMBL" id="DS985251">
    <property type="protein sequence ID" value="EDV21883.1"/>
    <property type="molecule type" value="Genomic_DNA"/>
</dbReference>
<comment type="subcellular location">
    <subcellularLocation>
        <location evidence="1">Cell membrane</location>
        <topology evidence="1">Multi-pass membrane protein</topology>
    </subcellularLocation>
</comment>
<keyword evidence="12" id="KW-1185">Reference proteome</keyword>
<dbReference type="InterPro" id="IPR050569">
    <property type="entry name" value="TAAR"/>
</dbReference>
<keyword evidence="5" id="KW-0297">G-protein coupled receptor</keyword>
<dbReference type="OMA" id="DSHCACK"/>
<proteinExistence type="predicted"/>
<keyword evidence="2" id="KW-1003">Cell membrane</keyword>
<dbReference type="PhylomeDB" id="B3S5X2"/>
<evidence type="ECO:0000256" key="6">
    <source>
        <dbReference type="ARBA" id="ARBA00023136"/>
    </source>
</evidence>
<reference evidence="11 12" key="1">
    <citation type="journal article" date="2008" name="Nature">
        <title>The Trichoplax genome and the nature of placozoans.</title>
        <authorList>
            <person name="Srivastava M."/>
            <person name="Begovic E."/>
            <person name="Chapman J."/>
            <person name="Putnam N.H."/>
            <person name="Hellsten U."/>
            <person name="Kawashima T."/>
            <person name="Kuo A."/>
            <person name="Mitros T."/>
            <person name="Salamov A."/>
            <person name="Carpenter M.L."/>
            <person name="Signorovitch A.Y."/>
            <person name="Moreno M.A."/>
            <person name="Kamm K."/>
            <person name="Grimwood J."/>
            <person name="Schmutz J."/>
            <person name="Shapiro H."/>
            <person name="Grigoriev I.V."/>
            <person name="Buss L.W."/>
            <person name="Schierwater B."/>
            <person name="Dellaporta S.L."/>
            <person name="Rokhsar D.S."/>
        </authorList>
    </citation>
    <scope>NUCLEOTIDE SEQUENCE [LARGE SCALE GENOMIC DNA]</scope>
    <source>
        <strain evidence="11 12">Grell-BS-1999</strain>
    </source>
</reference>
<feature type="domain" description="G-protein coupled receptors family 1 profile" evidence="10">
    <location>
        <begin position="35"/>
        <end position="286"/>
    </location>
</feature>
<dbReference type="eggNOG" id="KOG3656">
    <property type="taxonomic scope" value="Eukaryota"/>
</dbReference>
<dbReference type="Proteomes" id="UP000009022">
    <property type="component" value="Unassembled WGS sequence"/>
</dbReference>
<evidence type="ECO:0000256" key="1">
    <source>
        <dbReference type="ARBA" id="ARBA00004651"/>
    </source>
</evidence>
<dbReference type="GO" id="GO:0005886">
    <property type="term" value="C:plasma membrane"/>
    <property type="evidence" value="ECO:0000318"/>
    <property type="project" value="GO_Central"/>
</dbReference>
<dbReference type="PANTHER" id="PTHR24249">
    <property type="entry name" value="HISTAMINE RECEPTOR-RELATED G-PROTEIN COUPLED RECEPTOR"/>
    <property type="match status" value="1"/>
</dbReference>
<gene>
    <name evidence="11" type="ORF">TRIADDRAFT_59538</name>
</gene>
<evidence type="ECO:0000256" key="7">
    <source>
        <dbReference type="ARBA" id="ARBA00023170"/>
    </source>
</evidence>
<dbReference type="CDD" id="cd00637">
    <property type="entry name" value="7tm_classA_rhodopsin-like"/>
    <property type="match status" value="1"/>
</dbReference>
<sequence length="352" mass="40000">MQGNEETTASAQYIPVVNIAAMVIWIVIGASAIICNVFVIVIIQRNKRLRCLSMYKLMTSMFAGNLVLAIFYVCLKYAFPFHNLLKVYCSVSILLAMGMAFNTAIHHSAISIDRYIAVSRPIKYRRLTTSHGIRLIIAIIWMLSLLIGFTPVLTYRRIDTNKCYGLEDYSTFDANHFMAITGIFFLVPLAIISYCYVRIYTLINRRWRVRFNSANTKCTSRFRKKNTKMAKQMAVMTLVYAAMGFPYTVTSVLHYTKVSTNINFTSAYFVPRIIFFLYPTVSTLLYCYYIKSLRAAIIIVFKKKPSPQSRATISLEASLASSNRISSKVIPAIGKTVTNVETVDDQVRFAAF</sequence>
<dbReference type="HOGENOM" id="CLU_009579_5_0_1"/>
<dbReference type="Gene3D" id="1.20.1070.10">
    <property type="entry name" value="Rhodopsin 7-helix transmembrane proteins"/>
    <property type="match status" value="1"/>
</dbReference>
<dbReference type="KEGG" id="tad:TRIADDRAFT_59538"/>
<keyword evidence="4 9" id="KW-1133">Transmembrane helix</keyword>
<dbReference type="GO" id="GO:0007186">
    <property type="term" value="P:G protein-coupled receptor signaling pathway"/>
    <property type="evidence" value="ECO:0000318"/>
    <property type="project" value="GO_Central"/>
</dbReference>
<evidence type="ECO:0000259" key="10">
    <source>
        <dbReference type="PROSITE" id="PS50262"/>
    </source>
</evidence>
<dbReference type="RefSeq" id="XP_002115520.1">
    <property type="nucleotide sequence ID" value="XM_002115484.1"/>
</dbReference>
<keyword evidence="3 9" id="KW-0812">Transmembrane</keyword>
<dbReference type="PROSITE" id="PS50262">
    <property type="entry name" value="G_PROTEIN_RECEP_F1_2"/>
    <property type="match status" value="1"/>
</dbReference>
<evidence type="ECO:0000313" key="11">
    <source>
        <dbReference type="EMBL" id="EDV21883.1"/>
    </source>
</evidence>
<dbReference type="PANTHER" id="PTHR24249:SF372">
    <property type="entry name" value="G-PROTEIN COUPLED RECEPTORS FAMILY 1 PROFILE DOMAIN-CONTAINING PROTEIN"/>
    <property type="match status" value="1"/>
</dbReference>
<evidence type="ECO:0000256" key="9">
    <source>
        <dbReference type="SAM" id="Phobius"/>
    </source>
</evidence>
<evidence type="ECO:0000256" key="4">
    <source>
        <dbReference type="ARBA" id="ARBA00022989"/>
    </source>
</evidence>
<dbReference type="PRINTS" id="PR00237">
    <property type="entry name" value="GPCRRHODOPSN"/>
</dbReference>
<feature type="transmembrane region" description="Helical" evidence="9">
    <location>
        <begin position="20"/>
        <end position="43"/>
    </location>
</feature>
<evidence type="ECO:0000256" key="2">
    <source>
        <dbReference type="ARBA" id="ARBA00022475"/>
    </source>
</evidence>
<organism evidence="11 12">
    <name type="scientific">Trichoplax adhaerens</name>
    <name type="common">Trichoplax reptans</name>
    <dbReference type="NCBI Taxonomy" id="10228"/>
    <lineage>
        <taxon>Eukaryota</taxon>
        <taxon>Metazoa</taxon>
        <taxon>Placozoa</taxon>
        <taxon>Uniplacotomia</taxon>
        <taxon>Trichoplacea</taxon>
        <taxon>Trichoplacidae</taxon>
        <taxon>Trichoplax</taxon>
    </lineage>
</organism>
<feature type="transmembrane region" description="Helical" evidence="9">
    <location>
        <begin position="174"/>
        <end position="197"/>
    </location>
</feature>
<dbReference type="AlphaFoldDB" id="B3S5X2"/>
<evidence type="ECO:0000256" key="8">
    <source>
        <dbReference type="ARBA" id="ARBA00023224"/>
    </source>
</evidence>
<feature type="transmembrane region" description="Helical" evidence="9">
    <location>
        <begin position="133"/>
        <end position="154"/>
    </location>
</feature>
<dbReference type="STRING" id="10228.B3S5X2"/>
<dbReference type="OrthoDB" id="5951059at2759"/>
<feature type="transmembrane region" description="Helical" evidence="9">
    <location>
        <begin position="55"/>
        <end position="79"/>
    </location>
</feature>
<feature type="transmembrane region" description="Helical" evidence="9">
    <location>
        <begin position="267"/>
        <end position="289"/>
    </location>
</feature>
<protein>
    <recommendedName>
        <fullName evidence="10">G-protein coupled receptors family 1 profile domain-containing protein</fullName>
    </recommendedName>
</protein>
<keyword evidence="7" id="KW-0675">Receptor</keyword>
<evidence type="ECO:0000313" key="12">
    <source>
        <dbReference type="Proteomes" id="UP000009022"/>
    </source>
</evidence>
<keyword evidence="8" id="KW-0807">Transducer</keyword>
<dbReference type="SUPFAM" id="SSF81321">
    <property type="entry name" value="Family A G protein-coupled receptor-like"/>
    <property type="match status" value="1"/>
</dbReference>